<feature type="transmembrane region" description="Helical" evidence="2">
    <location>
        <begin position="714"/>
        <end position="731"/>
    </location>
</feature>
<feature type="transmembrane region" description="Helical" evidence="2">
    <location>
        <begin position="775"/>
        <end position="792"/>
    </location>
</feature>
<keyword evidence="2" id="KW-0812">Transmembrane</keyword>
<gene>
    <name evidence="3" type="ORF">AK812_SmicGene43938</name>
</gene>
<dbReference type="EMBL" id="LSRX01002119">
    <property type="protein sequence ID" value="OLP76162.1"/>
    <property type="molecule type" value="Genomic_DNA"/>
</dbReference>
<evidence type="ECO:0000256" key="1">
    <source>
        <dbReference type="SAM" id="MobiDB-lite"/>
    </source>
</evidence>
<accession>A0A1Q9BZR3</accession>
<feature type="compositionally biased region" description="Basic and acidic residues" evidence="1">
    <location>
        <begin position="45"/>
        <end position="63"/>
    </location>
</feature>
<sequence>MTSHQPKVGPRLKISVPNFKRAVLTVFFRIRSVPRSDPDPSANRFRLDPVTRRQEGYPDRAPEEPTSPSGADGREFLPPNDEEDSPMDFEVHTPEEWLALCKQGPTAGKPQAAVLHYAAQVASSRYIVELEDGSRKQVKRLALRFNEEDAQNFALRAVATAREETSRSAATAVAAAVSEVSSMLRDQKERFIRQGDLKGCPALKVRPAEANELPAYRAAEERVLEIAAQLVKPTISRKVVILVLTIALFGALTLVPALMASVLLSERHLQIWLLSQPDPLELAGFEKALVAQLASRSMADPKLFGRMLTTQDTEGRFVSCLKTSTRGNSFIKLKVCLDRVRLWDAQGQPLHEPGDLTNRECKVRPELRQVWMMSGQCGLLIEVTDLMLREEENMYCCASKDEDPQYCRFARELGEPVRCIDFGTLGIVCPWQWQELPAVLTCSKLLAPWTLLAFSLDCGYESLFGFTLAVSILAEGASLPSKLRAFAARECGKLYYSSESLLTSPSARLILESLSRGHKTDVYARMQLLLTPTWTGPWDDRIVVERWEQGVDWLDGMALLGIEAVPLLTMFWDRFASHEARALGIWKDVGIRNECHILYDAYQFRGAVPVGDELLEVKGMLHLDLKHPWRLLFAKGMREGGGGGTFQTLQCGLDFARDSSKQMKDAGLTPFVYAALLTADENRMLPVRASRREMLGVGKSFTKKHAGCKMTRDLRAYVLGGIVLWGSFVILHRLGRRGKPRLDPALCLRRGRCGRPEFCVLMGLLRLHHWLRRRLVLAQFFLLNMTPFSHLLEMLRALMKVYDGDMGPDRIVTSSIMMFMYLGRWVNWLQVVMLLLVEKMWWVVLTNVMMKKKLKRKAHHDCVDRWRVWGCSGSLLPDGRCMLCAGSFVAVLSMLAVLDVLQFAVPYMIARSWDFRGVASKGSKLEVAFRSTLSEYAQSDVGWRGGQPADARADPSDPSRFMRRSYWEDRPSAIRAPFSTSEMSFRHCGFKQT</sequence>
<dbReference type="AlphaFoldDB" id="A0A1Q9BZR3"/>
<feature type="transmembrane region" description="Helical" evidence="2">
    <location>
        <begin position="239"/>
        <end position="264"/>
    </location>
</feature>
<keyword evidence="4" id="KW-1185">Reference proteome</keyword>
<feature type="transmembrane region" description="Helical" evidence="2">
    <location>
        <begin position="882"/>
        <end position="905"/>
    </location>
</feature>
<feature type="region of interest" description="Disordered" evidence="1">
    <location>
        <begin position="37"/>
        <end position="88"/>
    </location>
</feature>
<evidence type="ECO:0000313" key="4">
    <source>
        <dbReference type="Proteomes" id="UP000186817"/>
    </source>
</evidence>
<dbReference type="Proteomes" id="UP000186817">
    <property type="component" value="Unassembled WGS sequence"/>
</dbReference>
<proteinExistence type="predicted"/>
<keyword evidence="2" id="KW-0472">Membrane</keyword>
<protein>
    <submittedName>
        <fullName evidence="3">Uncharacterized protein</fullName>
    </submittedName>
</protein>
<name>A0A1Q9BZR3_SYMMI</name>
<keyword evidence="2" id="KW-1133">Transmembrane helix</keyword>
<evidence type="ECO:0000313" key="3">
    <source>
        <dbReference type="EMBL" id="OLP76162.1"/>
    </source>
</evidence>
<organism evidence="3 4">
    <name type="scientific">Symbiodinium microadriaticum</name>
    <name type="common">Dinoflagellate</name>
    <name type="synonym">Zooxanthella microadriatica</name>
    <dbReference type="NCBI Taxonomy" id="2951"/>
    <lineage>
        <taxon>Eukaryota</taxon>
        <taxon>Sar</taxon>
        <taxon>Alveolata</taxon>
        <taxon>Dinophyceae</taxon>
        <taxon>Suessiales</taxon>
        <taxon>Symbiodiniaceae</taxon>
        <taxon>Symbiodinium</taxon>
    </lineage>
</organism>
<dbReference type="OrthoDB" id="427862at2759"/>
<comment type="caution">
    <text evidence="3">The sequence shown here is derived from an EMBL/GenBank/DDBJ whole genome shotgun (WGS) entry which is preliminary data.</text>
</comment>
<reference evidence="3 4" key="1">
    <citation type="submission" date="2016-02" db="EMBL/GenBank/DDBJ databases">
        <title>Genome analysis of coral dinoflagellate symbionts highlights evolutionary adaptations to a symbiotic lifestyle.</title>
        <authorList>
            <person name="Aranda M."/>
            <person name="Li Y."/>
            <person name="Liew Y.J."/>
            <person name="Baumgarten S."/>
            <person name="Simakov O."/>
            <person name="Wilson M."/>
            <person name="Piel J."/>
            <person name="Ashoor H."/>
            <person name="Bougouffa S."/>
            <person name="Bajic V.B."/>
            <person name="Ryu T."/>
            <person name="Ravasi T."/>
            <person name="Bayer T."/>
            <person name="Micklem G."/>
            <person name="Kim H."/>
            <person name="Bhak J."/>
            <person name="Lajeunesse T.C."/>
            <person name="Voolstra C.R."/>
        </authorList>
    </citation>
    <scope>NUCLEOTIDE SEQUENCE [LARGE SCALE GENOMIC DNA]</scope>
    <source>
        <strain evidence="3 4">CCMP2467</strain>
    </source>
</reference>
<feature type="transmembrane region" description="Helical" evidence="2">
    <location>
        <begin position="828"/>
        <end position="850"/>
    </location>
</feature>
<evidence type="ECO:0000256" key="2">
    <source>
        <dbReference type="SAM" id="Phobius"/>
    </source>
</evidence>